<dbReference type="PROSITE" id="PS00865">
    <property type="entry name" value="UBIQUITIN_ACTIVAT_2"/>
    <property type="match status" value="1"/>
</dbReference>
<comment type="similarity">
    <text evidence="2">Belongs to the ubiquitin-activating E1 family.</text>
</comment>
<dbReference type="PANTHER" id="PTHR10953">
    <property type="entry name" value="UBIQUITIN-ACTIVATING ENZYME E1"/>
    <property type="match status" value="1"/>
</dbReference>
<dbReference type="GO" id="GO:0019948">
    <property type="term" value="F:SUMO activating enzyme activity"/>
    <property type="evidence" value="ECO:0007669"/>
    <property type="project" value="TreeGrafter"/>
</dbReference>
<dbReference type="PANTHER" id="PTHR10953:SF5">
    <property type="entry name" value="SUMO-ACTIVATING ENZYME SUBUNIT 2"/>
    <property type="match status" value="1"/>
</dbReference>
<dbReference type="InterPro" id="IPR000594">
    <property type="entry name" value="ThiF_NAD_FAD-bd"/>
</dbReference>
<keyword evidence="5" id="KW-0833">Ubl conjugation pathway</keyword>
<dbReference type="GO" id="GO:0031510">
    <property type="term" value="C:SUMO activating enzyme complex"/>
    <property type="evidence" value="ECO:0007669"/>
    <property type="project" value="TreeGrafter"/>
</dbReference>
<comment type="pathway">
    <text evidence="1">Protein modification; protein sumoylation.</text>
</comment>
<dbReference type="FunCoup" id="A8Q4S3">
    <property type="interactions" value="963"/>
</dbReference>
<dbReference type="InterPro" id="IPR045886">
    <property type="entry name" value="ThiF/MoeB/HesA"/>
</dbReference>
<keyword evidence="7" id="KW-0067">ATP-binding</keyword>
<sequence>MHQTAAARYAPACATLEKHEVERIQQARMLVVGAGGIGCELLKDLVLAGVGHLDIIDLDTIELSNLNRQFLFQKQHINQSKAKVARDAASAMNPDVTIIAHQANIKSPEFDVSYYASFDVVLSALDNLETRRWVNRMCVMARVPLIESGTAGFLGQVQPIRPSFTECYDCTEHPMPTTYPVCTIRSTPSTPVHCIVWAKNWLFPQLFGEVDQSDEHELTEAAKRGEDAVELQRLRNEARQMLVLRDELVASLRASSGISHESDAPHAVCQRIFNKLYQVDIERLLAMDEMWQNRTRPKPLTYSDARHAMHTVPSDDHTLRDRRHLTVAENAALFTETTIALARRSLSSDVPISFDKDDDEALGFVTAASNLRAHVYHIPEQTRFDTKQIAGNIIPAIATTNAIVAGLVVVQALHMLSARQILDVAYAKMSIAAQA</sequence>
<dbReference type="InterPro" id="IPR023318">
    <property type="entry name" value="Ub_act_enz_dom_a_sf"/>
</dbReference>
<dbReference type="GO" id="GO:0046872">
    <property type="term" value="F:metal ion binding"/>
    <property type="evidence" value="ECO:0007669"/>
    <property type="project" value="UniProtKB-KW"/>
</dbReference>
<dbReference type="InterPro" id="IPR042449">
    <property type="entry name" value="Ub-E1_IAD_1"/>
</dbReference>
<dbReference type="KEGG" id="mgl:MGL_2623"/>
<evidence type="ECO:0000256" key="4">
    <source>
        <dbReference type="ARBA" id="ARBA00022741"/>
    </source>
</evidence>
<feature type="domain" description="THIF-type NAD/FAD binding fold" evidence="9">
    <location>
        <begin position="15"/>
        <end position="419"/>
    </location>
</feature>
<dbReference type="GO" id="GO:0016925">
    <property type="term" value="P:protein sumoylation"/>
    <property type="evidence" value="ECO:0007669"/>
    <property type="project" value="UniProtKB-UniPathway"/>
</dbReference>
<dbReference type="GO" id="GO:0005524">
    <property type="term" value="F:ATP binding"/>
    <property type="evidence" value="ECO:0007669"/>
    <property type="project" value="UniProtKB-KW"/>
</dbReference>
<dbReference type="OrthoDB" id="10255449at2759"/>
<comment type="caution">
    <text evidence="11">The sequence shown here is derived from an EMBL/GenBank/DDBJ whole genome shotgun (WGS) entry which is preliminary data.</text>
</comment>
<organism evidence="11 12">
    <name type="scientific">Malassezia globosa (strain ATCC MYA-4612 / CBS 7966)</name>
    <name type="common">Dandruff-associated fungus</name>
    <dbReference type="NCBI Taxonomy" id="425265"/>
    <lineage>
        <taxon>Eukaryota</taxon>
        <taxon>Fungi</taxon>
        <taxon>Dikarya</taxon>
        <taxon>Basidiomycota</taxon>
        <taxon>Ustilaginomycotina</taxon>
        <taxon>Malasseziomycetes</taxon>
        <taxon>Malasseziales</taxon>
        <taxon>Malasseziaceae</taxon>
        <taxon>Malassezia</taxon>
    </lineage>
</organism>
<feature type="domain" description="Ubiquitin-activating enzyme SCCH" evidence="10">
    <location>
        <begin position="348"/>
        <end position="387"/>
    </location>
</feature>
<dbReference type="InterPro" id="IPR033127">
    <property type="entry name" value="UBQ-activ_enz_E1_Cys_AS"/>
</dbReference>
<dbReference type="InterPro" id="IPR019572">
    <property type="entry name" value="UBA_E1_SCCH"/>
</dbReference>
<dbReference type="Gene3D" id="3.50.50.80">
    <property type="entry name" value="Ubiquitin-activating enzyme E1, inactive adenylation domain, subdomain 1"/>
    <property type="match status" value="1"/>
</dbReference>
<dbReference type="AlphaFoldDB" id="A8Q4S3"/>
<protein>
    <recommendedName>
        <fullName evidence="13">THIF-type NAD/FAD binding fold domain-containing protein</fullName>
    </recommendedName>
</protein>
<evidence type="ECO:0000256" key="5">
    <source>
        <dbReference type="ARBA" id="ARBA00022786"/>
    </source>
</evidence>
<feature type="active site" description="Glycyl thioester intermediate" evidence="8">
    <location>
        <position position="182"/>
    </location>
</feature>
<gene>
    <name evidence="11" type="ORF">MGL_2623</name>
</gene>
<proteinExistence type="inferred from homology"/>
<evidence type="ECO:0000259" key="9">
    <source>
        <dbReference type="Pfam" id="PF00899"/>
    </source>
</evidence>
<reference evidence="11 12" key="1">
    <citation type="journal article" date="2007" name="Proc. Natl. Acad. Sci. U.S.A.">
        <title>Dandruff-associated Malassezia genomes reveal convergent and divergent virulence traits shared with plant and human fungal pathogens.</title>
        <authorList>
            <person name="Xu J."/>
            <person name="Saunders C.W."/>
            <person name="Hu P."/>
            <person name="Grant R.A."/>
            <person name="Boekhout T."/>
            <person name="Kuramae E.E."/>
            <person name="Kronstad J.W."/>
            <person name="Deangelis Y.M."/>
            <person name="Reeder N.L."/>
            <person name="Johnstone K.R."/>
            <person name="Leland M."/>
            <person name="Fieno A.M."/>
            <person name="Begley W.M."/>
            <person name="Sun Y."/>
            <person name="Lacey M.P."/>
            <person name="Chaudhary T."/>
            <person name="Keough T."/>
            <person name="Chu L."/>
            <person name="Sears R."/>
            <person name="Yuan B."/>
            <person name="Dawson T.L.Jr."/>
        </authorList>
    </citation>
    <scope>NUCLEOTIDE SEQUENCE [LARGE SCALE GENOMIC DNA]</scope>
    <source>
        <strain evidence="12">ATCC MYA-4612 / CBS 7966</strain>
    </source>
</reference>
<keyword evidence="4" id="KW-0547">Nucleotide-binding</keyword>
<dbReference type="Proteomes" id="UP000008837">
    <property type="component" value="Unassembled WGS sequence"/>
</dbReference>
<evidence type="ECO:0000256" key="3">
    <source>
        <dbReference type="ARBA" id="ARBA00022723"/>
    </source>
</evidence>
<evidence type="ECO:0000256" key="7">
    <source>
        <dbReference type="ARBA" id="ARBA00022840"/>
    </source>
</evidence>
<name>A8Q4S3_MALGO</name>
<keyword evidence="3" id="KW-0479">Metal-binding</keyword>
<evidence type="ECO:0000256" key="1">
    <source>
        <dbReference type="ARBA" id="ARBA00004718"/>
    </source>
</evidence>
<dbReference type="STRING" id="425265.A8Q4S3"/>
<dbReference type="Pfam" id="PF10585">
    <property type="entry name" value="UBA_E1_SCCH"/>
    <property type="match status" value="1"/>
</dbReference>
<dbReference type="SUPFAM" id="SSF69572">
    <property type="entry name" value="Activating enzymes of the ubiquitin-like proteins"/>
    <property type="match status" value="1"/>
</dbReference>
<evidence type="ECO:0000259" key="10">
    <source>
        <dbReference type="Pfam" id="PF10585"/>
    </source>
</evidence>
<evidence type="ECO:0008006" key="13">
    <source>
        <dbReference type="Google" id="ProtNLM"/>
    </source>
</evidence>
<dbReference type="InParanoid" id="A8Q4S3"/>
<dbReference type="RefSeq" id="XP_001730241.1">
    <property type="nucleotide sequence ID" value="XM_001730189.1"/>
</dbReference>
<dbReference type="UniPathway" id="UPA00886"/>
<dbReference type="Gene3D" id="1.10.10.520">
    <property type="entry name" value="Ubiquitin activating enzymes (Uba3). Chain: B, domain 2"/>
    <property type="match status" value="1"/>
</dbReference>
<keyword evidence="6" id="KW-0862">Zinc</keyword>
<dbReference type="EMBL" id="AAYY01000009">
    <property type="protein sequence ID" value="EDP43027.1"/>
    <property type="molecule type" value="Genomic_DNA"/>
</dbReference>
<keyword evidence="12" id="KW-1185">Reference proteome</keyword>
<evidence type="ECO:0000313" key="12">
    <source>
        <dbReference type="Proteomes" id="UP000008837"/>
    </source>
</evidence>
<evidence type="ECO:0000256" key="2">
    <source>
        <dbReference type="ARBA" id="ARBA00005673"/>
    </source>
</evidence>
<dbReference type="GO" id="GO:0005737">
    <property type="term" value="C:cytoplasm"/>
    <property type="evidence" value="ECO:0007669"/>
    <property type="project" value="TreeGrafter"/>
</dbReference>
<dbReference type="GeneID" id="5854546"/>
<evidence type="ECO:0000313" key="11">
    <source>
        <dbReference type="EMBL" id="EDP43027.1"/>
    </source>
</evidence>
<accession>A8Q4S3</accession>
<evidence type="ECO:0000256" key="8">
    <source>
        <dbReference type="PROSITE-ProRule" id="PRU10132"/>
    </source>
</evidence>
<dbReference type="VEuPathDB" id="FungiDB:MGL_2623"/>
<dbReference type="Pfam" id="PF00899">
    <property type="entry name" value="ThiF"/>
    <property type="match status" value="1"/>
</dbReference>
<evidence type="ECO:0000256" key="6">
    <source>
        <dbReference type="ARBA" id="ARBA00022833"/>
    </source>
</evidence>
<dbReference type="FunFam" id="3.50.50.80:FF:000002">
    <property type="entry name" value="SUMO-activating enzyme subunit 2"/>
    <property type="match status" value="1"/>
</dbReference>
<dbReference type="InterPro" id="IPR035985">
    <property type="entry name" value="Ubiquitin-activating_enz"/>
</dbReference>